<reference evidence="1" key="2">
    <citation type="submission" date="2020-09" db="EMBL/GenBank/DDBJ databases">
        <authorList>
            <person name="Sun Q."/>
            <person name="Kim S."/>
        </authorList>
    </citation>
    <scope>NUCLEOTIDE SEQUENCE</scope>
    <source>
        <strain evidence="1">KCTC 32296</strain>
    </source>
</reference>
<dbReference type="CDD" id="cd00093">
    <property type="entry name" value="HTH_XRE"/>
    <property type="match status" value="1"/>
</dbReference>
<evidence type="ECO:0000313" key="2">
    <source>
        <dbReference type="Proteomes" id="UP000662572"/>
    </source>
</evidence>
<dbReference type="AlphaFoldDB" id="A0A918PV29"/>
<dbReference type="GO" id="GO:0003677">
    <property type="term" value="F:DNA binding"/>
    <property type="evidence" value="ECO:0007669"/>
    <property type="project" value="InterPro"/>
</dbReference>
<accession>A0A918PV29</accession>
<dbReference type="SUPFAM" id="SSF47413">
    <property type="entry name" value="lambda repressor-like DNA-binding domains"/>
    <property type="match status" value="1"/>
</dbReference>
<organism evidence="1 2">
    <name type="scientific">Asticcacaulis endophyticus</name>
    <dbReference type="NCBI Taxonomy" id="1395890"/>
    <lineage>
        <taxon>Bacteria</taxon>
        <taxon>Pseudomonadati</taxon>
        <taxon>Pseudomonadota</taxon>
        <taxon>Alphaproteobacteria</taxon>
        <taxon>Caulobacterales</taxon>
        <taxon>Caulobacteraceae</taxon>
        <taxon>Asticcacaulis</taxon>
    </lineage>
</organism>
<dbReference type="Gene3D" id="1.10.260.40">
    <property type="entry name" value="lambda repressor-like DNA-binding domains"/>
    <property type="match status" value="1"/>
</dbReference>
<sequence>MTPISLLIQACGLSTAEAATFLDIRPDTVRSWSTGRRKPHPENIDRLRELYDTISHAALSAVEQIDSIVPDGAPCEIGYPSDDHEAQTLGYPCVGAWKVMAGMVIAELDRPVTLVPRGSTPASAAAMDAHNK</sequence>
<protein>
    <recommendedName>
        <fullName evidence="3">Helix-turn-helix domain-containing protein</fullName>
    </recommendedName>
</protein>
<evidence type="ECO:0008006" key="3">
    <source>
        <dbReference type="Google" id="ProtNLM"/>
    </source>
</evidence>
<dbReference type="InterPro" id="IPR010982">
    <property type="entry name" value="Lambda_DNA-bd_dom_sf"/>
</dbReference>
<proteinExistence type="predicted"/>
<name>A0A918PV29_9CAUL</name>
<reference evidence="1" key="1">
    <citation type="journal article" date="2014" name="Int. J. Syst. Evol. Microbiol.">
        <title>Complete genome sequence of Corynebacterium casei LMG S-19264T (=DSM 44701T), isolated from a smear-ripened cheese.</title>
        <authorList>
            <consortium name="US DOE Joint Genome Institute (JGI-PGF)"/>
            <person name="Walter F."/>
            <person name="Albersmeier A."/>
            <person name="Kalinowski J."/>
            <person name="Ruckert C."/>
        </authorList>
    </citation>
    <scope>NUCLEOTIDE SEQUENCE</scope>
    <source>
        <strain evidence="1">KCTC 32296</strain>
    </source>
</reference>
<evidence type="ECO:0000313" key="1">
    <source>
        <dbReference type="EMBL" id="GGZ21627.1"/>
    </source>
</evidence>
<gene>
    <name evidence="1" type="ORF">GCM10011273_02970</name>
</gene>
<keyword evidence="2" id="KW-1185">Reference proteome</keyword>
<dbReference type="InterPro" id="IPR001387">
    <property type="entry name" value="Cro/C1-type_HTH"/>
</dbReference>
<dbReference type="Proteomes" id="UP000662572">
    <property type="component" value="Unassembled WGS sequence"/>
</dbReference>
<comment type="caution">
    <text evidence="1">The sequence shown here is derived from an EMBL/GenBank/DDBJ whole genome shotgun (WGS) entry which is preliminary data.</text>
</comment>
<dbReference type="EMBL" id="BMZB01000001">
    <property type="protein sequence ID" value="GGZ21627.1"/>
    <property type="molecule type" value="Genomic_DNA"/>
</dbReference>